<dbReference type="STRING" id="940295.EYM_05780"/>
<name>A0A0U3G2X8_9CREN</name>
<organism evidence="1 2">
    <name type="scientific">Ignicoccus islandicus DSM 13165</name>
    <dbReference type="NCBI Taxonomy" id="940295"/>
    <lineage>
        <taxon>Archaea</taxon>
        <taxon>Thermoproteota</taxon>
        <taxon>Thermoprotei</taxon>
        <taxon>Desulfurococcales</taxon>
        <taxon>Desulfurococcaceae</taxon>
        <taxon>Ignicoccus</taxon>
    </lineage>
</organism>
<evidence type="ECO:0000313" key="1">
    <source>
        <dbReference type="EMBL" id="ALU12620.1"/>
    </source>
</evidence>
<reference evidence="1 2" key="1">
    <citation type="submission" date="2013-11" db="EMBL/GenBank/DDBJ databases">
        <title>Comparative genomics of Ignicoccus.</title>
        <authorList>
            <person name="Podar M."/>
        </authorList>
    </citation>
    <scope>NUCLEOTIDE SEQUENCE [LARGE SCALE GENOMIC DNA]</scope>
    <source>
        <strain evidence="1 2">DSM 13165</strain>
    </source>
</reference>
<dbReference type="RefSeq" id="WP_075050062.1">
    <property type="nucleotide sequence ID" value="NZ_CP006867.1"/>
</dbReference>
<dbReference type="GeneID" id="30680538"/>
<dbReference type="EMBL" id="CP006867">
    <property type="protein sequence ID" value="ALU12620.1"/>
    <property type="molecule type" value="Genomic_DNA"/>
</dbReference>
<protein>
    <submittedName>
        <fullName evidence="1">Uncharacterized protein</fullName>
    </submittedName>
</protein>
<sequence>MKRKRAQSLMQLMDIGLNTPIFVVVTQSNLRGLEHFKKQCAIRFDELACELPEVDALVVPGPPPLIAHSSPCIAKELLRELAERGCPFEAQVTDVTIKDSVGAGASIKFDGKVMAEVAIGGSVRDVTRRGKIDARAYLEGNAMKVIGSLGGLLAYCTFESLLALRRMPDGVLEWSCHEGKYGVRGDHVIFWEYHPL</sequence>
<dbReference type="OrthoDB" id="380465at2157"/>
<keyword evidence="2" id="KW-1185">Reference proteome</keyword>
<accession>A0A0U3G2X8</accession>
<proteinExistence type="predicted"/>
<evidence type="ECO:0000313" key="2">
    <source>
        <dbReference type="Proteomes" id="UP000060778"/>
    </source>
</evidence>
<dbReference type="AlphaFoldDB" id="A0A0U3G2X8"/>
<gene>
    <name evidence="1" type="ORF">EYM_05780</name>
</gene>
<dbReference type="Proteomes" id="UP000060778">
    <property type="component" value="Chromosome"/>
</dbReference>
<dbReference type="KEGG" id="iis:EYM_05780"/>